<proteinExistence type="predicted"/>
<protein>
    <submittedName>
        <fullName evidence="1">Uncharacterized protein</fullName>
    </submittedName>
</protein>
<evidence type="ECO:0000313" key="1">
    <source>
        <dbReference type="EMBL" id="KAL3427844.1"/>
    </source>
</evidence>
<dbReference type="EMBL" id="JBFCZG010000001">
    <property type="protein sequence ID" value="KAL3427844.1"/>
    <property type="molecule type" value="Genomic_DNA"/>
</dbReference>
<reference evidence="1 2" key="1">
    <citation type="submission" date="2024-06" db="EMBL/GenBank/DDBJ databases">
        <title>Complete genome of Phlyctema vagabunda strain 19-DSS-EL-015.</title>
        <authorList>
            <person name="Fiorenzani C."/>
        </authorList>
    </citation>
    <scope>NUCLEOTIDE SEQUENCE [LARGE SCALE GENOMIC DNA]</scope>
    <source>
        <strain evidence="1 2">19-DSS-EL-015</strain>
    </source>
</reference>
<organism evidence="1 2">
    <name type="scientific">Phlyctema vagabunda</name>
    <dbReference type="NCBI Taxonomy" id="108571"/>
    <lineage>
        <taxon>Eukaryota</taxon>
        <taxon>Fungi</taxon>
        <taxon>Dikarya</taxon>
        <taxon>Ascomycota</taxon>
        <taxon>Pezizomycotina</taxon>
        <taxon>Leotiomycetes</taxon>
        <taxon>Helotiales</taxon>
        <taxon>Dermateaceae</taxon>
        <taxon>Phlyctema</taxon>
    </lineage>
</organism>
<comment type="caution">
    <text evidence="1">The sequence shown here is derived from an EMBL/GenBank/DDBJ whole genome shotgun (WGS) entry which is preliminary data.</text>
</comment>
<sequence>MVFRNPSINQHHHISTRADVTAIELQKPGSIAPRYCSHNEYTCSNHPKAELHQHHVFAARSQRYDLGVRDAKEPDNPGLGRGHPKSEHNRIQVAYTTNGTTRTLSQFTLLRTQGVHVLAPIPGAESRDCTVQSIDAYNRIAEPRETDKPGSQTACWLSIWARGSEKPRGAIRMHHGRTSDILLVVAEDGQGNEEEKDDILVVGQSFGNIIGPVHNAKEEALGY</sequence>
<evidence type="ECO:0000313" key="2">
    <source>
        <dbReference type="Proteomes" id="UP001629113"/>
    </source>
</evidence>
<gene>
    <name evidence="1" type="ORF">PVAG01_01353</name>
</gene>
<name>A0ABR4PWV1_9HELO</name>
<dbReference type="Proteomes" id="UP001629113">
    <property type="component" value="Unassembled WGS sequence"/>
</dbReference>
<keyword evidence="2" id="KW-1185">Reference proteome</keyword>
<accession>A0ABR4PWV1</accession>